<reference evidence="4" key="1">
    <citation type="submission" date="2025-08" db="UniProtKB">
        <authorList>
            <consortium name="RefSeq"/>
        </authorList>
    </citation>
    <scope>IDENTIFICATION</scope>
    <source>
        <tissue evidence="4">Sperm</tissue>
    </source>
</reference>
<dbReference type="Pfam" id="PF05760">
    <property type="entry name" value="IER"/>
    <property type="match status" value="1"/>
</dbReference>
<sequence length="228" mass="25515">MESKRMIAVSLAKLQGFRTQRGGMRLHRGLLVSYVLRNAKQAYLGEKYRQLCEYQQYQQQQQEKEQQQEQQEQQQQWTCGDRSPRTLGCSHSAPLAAPAVPAAETTAPATTTTTITEKSMVVSTSDSTTTTTTLATELPGPLARLCRKRSSSEEGADDDDDEGSPPKRPRIQQQHYHHQQQEQQQQKPSPAREVSTTKAGEWKGPHIVRYHPQPLGQLSLNCMAVAAC</sequence>
<proteinExistence type="inferred from homology"/>
<protein>
    <submittedName>
        <fullName evidence="4">Immediate early response gene 5-like protein</fullName>
    </submittedName>
</protein>
<evidence type="ECO:0000313" key="3">
    <source>
        <dbReference type="Proteomes" id="UP001318040"/>
    </source>
</evidence>
<dbReference type="RefSeq" id="XP_032832301.1">
    <property type="nucleotide sequence ID" value="XM_032976410.1"/>
</dbReference>
<dbReference type="InterPro" id="IPR008653">
    <property type="entry name" value="IER"/>
</dbReference>
<dbReference type="AlphaFoldDB" id="A0AAJ7U9F7"/>
<keyword evidence="3" id="KW-1185">Reference proteome</keyword>
<evidence type="ECO:0000256" key="2">
    <source>
        <dbReference type="SAM" id="MobiDB-lite"/>
    </source>
</evidence>
<gene>
    <name evidence="4" type="primary">LOC116955379</name>
</gene>
<dbReference type="KEGG" id="pmrn:116955379"/>
<evidence type="ECO:0000256" key="1">
    <source>
        <dbReference type="ARBA" id="ARBA00006186"/>
    </source>
</evidence>
<dbReference type="PANTHER" id="PTHR15895">
    <property type="entry name" value="IMMEDIATE EARLY RESPONSE GENE"/>
    <property type="match status" value="1"/>
</dbReference>
<evidence type="ECO:0000313" key="4">
    <source>
        <dbReference type="RefSeq" id="XP_032832301.1"/>
    </source>
</evidence>
<feature type="compositionally biased region" description="Basic residues" evidence="2">
    <location>
        <begin position="167"/>
        <end position="178"/>
    </location>
</feature>
<dbReference type="Proteomes" id="UP001318040">
    <property type="component" value="Chromosome 59"/>
</dbReference>
<feature type="region of interest" description="Disordered" evidence="2">
    <location>
        <begin position="98"/>
        <end position="205"/>
    </location>
</feature>
<feature type="compositionally biased region" description="Low complexity" evidence="2">
    <location>
        <begin position="98"/>
        <end position="116"/>
    </location>
</feature>
<organism evidence="3 4">
    <name type="scientific">Petromyzon marinus</name>
    <name type="common">Sea lamprey</name>
    <dbReference type="NCBI Taxonomy" id="7757"/>
    <lineage>
        <taxon>Eukaryota</taxon>
        <taxon>Metazoa</taxon>
        <taxon>Chordata</taxon>
        <taxon>Craniata</taxon>
        <taxon>Vertebrata</taxon>
        <taxon>Cyclostomata</taxon>
        <taxon>Hyperoartia</taxon>
        <taxon>Petromyzontiformes</taxon>
        <taxon>Petromyzontidae</taxon>
        <taxon>Petromyzon</taxon>
    </lineage>
</organism>
<feature type="compositionally biased region" description="Acidic residues" evidence="2">
    <location>
        <begin position="154"/>
        <end position="163"/>
    </location>
</feature>
<feature type="compositionally biased region" description="Low complexity" evidence="2">
    <location>
        <begin position="123"/>
        <end position="133"/>
    </location>
</feature>
<accession>A0AAJ7U9F7</accession>
<comment type="similarity">
    <text evidence="1">Belongs to the IER family.</text>
</comment>
<name>A0AAJ7U9F7_PETMA</name>